<name>B4VKJ7_9CYAN</name>
<proteinExistence type="predicted"/>
<evidence type="ECO:0000313" key="3">
    <source>
        <dbReference type="EMBL" id="EDX77755.1"/>
    </source>
</evidence>
<dbReference type="OrthoDB" id="560236at2"/>
<protein>
    <recommendedName>
        <fullName evidence="2">2TM domain-containing protein</fullName>
    </recommendedName>
</protein>
<reference evidence="3 4" key="1">
    <citation type="submission" date="2008-07" db="EMBL/GenBank/DDBJ databases">
        <authorList>
            <person name="Tandeau de Marsac N."/>
            <person name="Ferriera S."/>
            <person name="Johnson J."/>
            <person name="Kravitz S."/>
            <person name="Beeson K."/>
            <person name="Sutton G."/>
            <person name="Rogers Y.-H."/>
            <person name="Friedman R."/>
            <person name="Frazier M."/>
            <person name="Venter J.C."/>
        </authorList>
    </citation>
    <scope>NUCLEOTIDE SEQUENCE [LARGE SCALE GENOMIC DNA]</scope>
    <source>
        <strain evidence="3 4">PCC 7420</strain>
    </source>
</reference>
<dbReference type="HOGENOM" id="CLU_129293_0_0_3"/>
<organism evidence="3 4">
    <name type="scientific">Coleofasciculus chthonoplastes PCC 7420</name>
    <dbReference type="NCBI Taxonomy" id="118168"/>
    <lineage>
        <taxon>Bacteria</taxon>
        <taxon>Bacillati</taxon>
        <taxon>Cyanobacteriota</taxon>
        <taxon>Cyanophyceae</taxon>
        <taxon>Coleofasciculales</taxon>
        <taxon>Coleofasciculaceae</taxon>
        <taxon>Coleofasciculus</taxon>
    </lineage>
</organism>
<dbReference type="Proteomes" id="UP000003835">
    <property type="component" value="Unassembled WGS sequence"/>
</dbReference>
<dbReference type="eggNOG" id="ENOG5031EQC">
    <property type="taxonomic scope" value="Bacteria"/>
</dbReference>
<dbReference type="EMBL" id="DS989843">
    <property type="protein sequence ID" value="EDX77755.1"/>
    <property type="molecule type" value="Genomic_DNA"/>
</dbReference>
<accession>B4VKJ7</accession>
<feature type="domain" description="2TM" evidence="2">
    <location>
        <begin position="69"/>
        <end position="148"/>
    </location>
</feature>
<dbReference type="InterPro" id="IPR025698">
    <property type="entry name" value="2TM_dom"/>
</dbReference>
<evidence type="ECO:0000313" key="4">
    <source>
        <dbReference type="Proteomes" id="UP000003835"/>
    </source>
</evidence>
<feature type="transmembrane region" description="Helical" evidence="1">
    <location>
        <begin position="85"/>
        <end position="102"/>
    </location>
</feature>
<keyword evidence="1" id="KW-1133">Transmembrane helix</keyword>
<keyword evidence="1" id="KW-0812">Transmembrane</keyword>
<keyword evidence="1" id="KW-0472">Membrane</keyword>
<gene>
    <name evidence="3" type="ORF">MC7420_3079</name>
</gene>
<dbReference type="STRING" id="118168.MC7420_3079"/>
<dbReference type="AlphaFoldDB" id="B4VKJ7"/>
<sequence length="167" mass="19496">MSVSESTTIQSYHQEELQQILNLAIVRQANGGEFSRTQLVEIAAELGISPANLQLAEQEWRLQQQQQHKRQEFEQYRRSQLKQRLGKYIIVNGFLVVINLLSAGQLSWALYILLFWGAGLGLKTWNTYQLQGDAYEKAFQKWYRQQQFNQLTQSIFTRLNNWIKATG</sequence>
<dbReference type="RefSeq" id="WP_006099016.1">
    <property type="nucleotide sequence ID" value="NZ_DS989843.1"/>
</dbReference>
<keyword evidence="4" id="KW-1185">Reference proteome</keyword>
<dbReference type="Pfam" id="PF13239">
    <property type="entry name" value="2TM"/>
    <property type="match status" value="1"/>
</dbReference>
<evidence type="ECO:0000259" key="2">
    <source>
        <dbReference type="Pfam" id="PF13239"/>
    </source>
</evidence>
<evidence type="ECO:0000256" key="1">
    <source>
        <dbReference type="SAM" id="Phobius"/>
    </source>
</evidence>